<accession>A0ABU5CVZ3</accession>
<dbReference type="EMBL" id="JAWDIQ010000002">
    <property type="protein sequence ID" value="MDY0409568.1"/>
    <property type="molecule type" value="Genomic_DNA"/>
</dbReference>
<evidence type="ECO:0000313" key="4">
    <source>
        <dbReference type="EMBL" id="MDY0409568.1"/>
    </source>
</evidence>
<dbReference type="InterPro" id="IPR010611">
    <property type="entry name" value="3D_dom"/>
</dbReference>
<keyword evidence="5" id="KW-1185">Reference proteome</keyword>
<dbReference type="SUPFAM" id="SSF50685">
    <property type="entry name" value="Barwin-like endoglucanases"/>
    <property type="match status" value="1"/>
</dbReference>
<dbReference type="InterPro" id="IPR018392">
    <property type="entry name" value="LysM"/>
</dbReference>
<dbReference type="SUPFAM" id="SSF54106">
    <property type="entry name" value="LysM domain"/>
    <property type="match status" value="2"/>
</dbReference>
<keyword evidence="1" id="KW-0732">Signal</keyword>
<evidence type="ECO:0000259" key="3">
    <source>
        <dbReference type="PROSITE" id="PS51782"/>
    </source>
</evidence>
<dbReference type="CDD" id="cd00118">
    <property type="entry name" value="LysM"/>
    <property type="match status" value="2"/>
</dbReference>
<feature type="domain" description="LysM" evidence="3">
    <location>
        <begin position="20"/>
        <end position="63"/>
    </location>
</feature>
<dbReference type="PROSITE" id="PS51782">
    <property type="entry name" value="LYSM"/>
    <property type="match status" value="2"/>
</dbReference>
<dbReference type="Gene3D" id="3.10.350.10">
    <property type="entry name" value="LysM domain"/>
    <property type="match status" value="2"/>
</dbReference>
<reference evidence="4 5" key="1">
    <citation type="submission" date="2023-10" db="EMBL/GenBank/DDBJ databases">
        <title>Virgibacillus soli CC-YMP-6 genome.</title>
        <authorList>
            <person name="Miliotis G."/>
            <person name="Sengupta P."/>
            <person name="Hameed A."/>
            <person name="Chuvochina M."/>
            <person name="Mcdonagh F."/>
            <person name="Simpson A.C."/>
            <person name="Singh N.K."/>
            <person name="Rekha P.D."/>
            <person name="Raman K."/>
            <person name="Hugenholtz P."/>
            <person name="Venkateswaran K."/>
        </authorList>
    </citation>
    <scope>NUCLEOTIDE SEQUENCE [LARGE SCALE GENOMIC DNA]</scope>
    <source>
        <strain evidence="4 5">CC-YMP-6</strain>
    </source>
</reference>
<feature type="domain" description="LysM" evidence="3">
    <location>
        <begin position="65"/>
        <end position="108"/>
    </location>
</feature>
<proteinExistence type="predicted"/>
<comment type="caution">
    <text evidence="4">The sequence shown here is derived from an EMBL/GenBank/DDBJ whole genome shotgun (WGS) entry which is preliminary data.</text>
</comment>
<dbReference type="InterPro" id="IPR036908">
    <property type="entry name" value="RlpA-like_sf"/>
</dbReference>
<evidence type="ECO:0000256" key="2">
    <source>
        <dbReference type="SAM" id="MobiDB-lite"/>
    </source>
</evidence>
<dbReference type="Pfam" id="PF01476">
    <property type="entry name" value="LysM"/>
    <property type="match status" value="2"/>
</dbReference>
<gene>
    <name evidence="4" type="ORF">RWD45_14510</name>
</gene>
<evidence type="ECO:0000313" key="5">
    <source>
        <dbReference type="Proteomes" id="UP001275315"/>
    </source>
</evidence>
<evidence type="ECO:0000256" key="1">
    <source>
        <dbReference type="ARBA" id="ARBA00022729"/>
    </source>
</evidence>
<dbReference type="CDD" id="cd22786">
    <property type="entry name" value="DPBB_YuiC-like"/>
    <property type="match status" value="1"/>
</dbReference>
<dbReference type="RefSeq" id="WP_320380363.1">
    <property type="nucleotide sequence ID" value="NZ_JAWDIQ010000002.1"/>
</dbReference>
<dbReference type="PANTHER" id="PTHR39160">
    <property type="entry name" value="CELL WALL-BINDING PROTEIN YOCH"/>
    <property type="match status" value="1"/>
</dbReference>
<dbReference type="Gene3D" id="2.40.40.10">
    <property type="entry name" value="RlpA-like domain"/>
    <property type="match status" value="1"/>
</dbReference>
<name>A0ABU5CVZ3_9BACI</name>
<protein>
    <submittedName>
        <fullName evidence="4">LysM peptidoglycan-binding domain-containing protein</fullName>
    </submittedName>
</protein>
<dbReference type="InterPro" id="IPR051933">
    <property type="entry name" value="Resuscitation_pf_RpfB"/>
</dbReference>
<dbReference type="InterPro" id="IPR036779">
    <property type="entry name" value="LysM_dom_sf"/>
</dbReference>
<feature type="region of interest" description="Disordered" evidence="2">
    <location>
        <begin position="119"/>
        <end position="151"/>
    </location>
</feature>
<dbReference type="SMART" id="SM00257">
    <property type="entry name" value="LysM"/>
    <property type="match status" value="2"/>
</dbReference>
<sequence>MTLAIGLVIAGTTTTTVFADEHVVKKGDNLWDIANTHDVTVDYLMEKNELESSIIYPEQKLSVQETYKVKKGDTLYRIAKDNNVSVKELKEWNNLQSNLIVIGEELMIKAGSIAIENEQSQPVMASKQQKNKEKSSQTTASPAMKKSETPEGKTLTVTATAYTADCAGCSGITKTGIDLRNDRNAKVIAVDPNVVPLGSKVYVEGYGYAIAGDTGGAIKGNKIDIHVPTKKEAYAWGVRTVKLTIVE</sequence>
<dbReference type="Proteomes" id="UP001275315">
    <property type="component" value="Unassembled WGS sequence"/>
</dbReference>
<dbReference type="PANTHER" id="PTHR39160:SF6">
    <property type="entry name" value="CELL WALL-BINDING PROTEIN YOCH"/>
    <property type="match status" value="1"/>
</dbReference>
<organism evidence="4 5">
    <name type="scientific">Paracerasibacillus soli</name>
    <dbReference type="NCBI Taxonomy" id="480284"/>
    <lineage>
        <taxon>Bacteria</taxon>
        <taxon>Bacillati</taxon>
        <taxon>Bacillota</taxon>
        <taxon>Bacilli</taxon>
        <taxon>Bacillales</taxon>
        <taxon>Bacillaceae</taxon>
        <taxon>Paracerasibacillus</taxon>
    </lineage>
</organism>
<dbReference type="Pfam" id="PF06725">
    <property type="entry name" value="3D"/>
    <property type="match status" value="1"/>
</dbReference>